<proteinExistence type="predicted"/>
<dbReference type="STRING" id="1849968.A8C32_14470"/>
<dbReference type="OrthoDB" id="4380123at2"/>
<comment type="caution">
    <text evidence="1">The sequence shown here is derived from an EMBL/GenBank/DDBJ whole genome shotgun (WGS) entry which is preliminary data.</text>
</comment>
<reference evidence="1 2" key="1">
    <citation type="submission" date="2016-05" db="EMBL/GenBank/DDBJ databases">
        <title>Draft Genome Sequence of Algibacter sp. Strain SK-16 Isolated from the Surface Water of Aburatsubo Inlet.</title>
        <authorList>
            <person name="Wong S.-K."/>
            <person name="Yoshizawa S."/>
            <person name="Nakajima Y."/>
            <person name="Ogura Y."/>
            <person name="Tetsuya H."/>
            <person name="Hamasaki K."/>
        </authorList>
    </citation>
    <scope>NUCLEOTIDE SEQUENCE [LARGE SCALE GENOMIC DNA]</scope>
    <source>
        <strain evidence="1 2">SK-16</strain>
    </source>
</reference>
<sequence>MCTVTIIPKGKNDFVLTSNRDEAPDRISLEPDFYFINQTKMLFPKDKLAGGTWIGLSEKNRLICLLNGGFECHDKKKGYRMSRGIVVKDFMLSDNIVETVKGYNFQNIEPFTIVILDWNTTLKLYELVWDGEQKHFNQLPLEPKIWSSSTLYSQAMKKERVKWFEGFNTENKLDSNTMLIFHKTAGGDNSNYGVVMDRGRIKTTSITQVKKINGTLSMRHESIQNKTVTTKVFSQEQIVNG</sequence>
<dbReference type="AlphaFoldDB" id="A0A1E5TCI4"/>
<gene>
    <name evidence="1" type="ORF">A8C32_14470</name>
</gene>
<dbReference type="EMBL" id="MDJD01000014">
    <property type="protein sequence ID" value="OEK09085.1"/>
    <property type="molecule type" value="Genomic_DNA"/>
</dbReference>
<dbReference type="PANTHER" id="PTHR17985">
    <property type="entry name" value="SER/THR-RICH PROTEIN T10 IN DGCR REGION"/>
    <property type="match status" value="1"/>
</dbReference>
<dbReference type="PANTHER" id="PTHR17985:SF8">
    <property type="entry name" value="TRANSPORT AND GOLGI ORGANIZATION PROTEIN 2 HOMOLOG"/>
    <property type="match status" value="1"/>
</dbReference>
<dbReference type="InterPro" id="IPR008551">
    <property type="entry name" value="TANGO2"/>
</dbReference>
<evidence type="ECO:0000313" key="2">
    <source>
        <dbReference type="Proteomes" id="UP000095713"/>
    </source>
</evidence>
<name>A0A1E5TCI4_9FLAO</name>
<keyword evidence="2" id="KW-1185">Reference proteome</keyword>
<dbReference type="RefSeq" id="WP_069829340.1">
    <property type="nucleotide sequence ID" value="NZ_MDJD01000014.1"/>
</dbReference>
<evidence type="ECO:0000313" key="1">
    <source>
        <dbReference type="EMBL" id="OEK09085.1"/>
    </source>
</evidence>
<dbReference type="Proteomes" id="UP000095713">
    <property type="component" value="Unassembled WGS sequence"/>
</dbReference>
<protein>
    <recommendedName>
        <fullName evidence="3">NRDE family protein</fullName>
    </recommendedName>
</protein>
<evidence type="ECO:0008006" key="3">
    <source>
        <dbReference type="Google" id="ProtNLM"/>
    </source>
</evidence>
<accession>A0A1E5TCI4</accession>
<organism evidence="1 2">
    <name type="scientific">Flavivirga aquatica</name>
    <dbReference type="NCBI Taxonomy" id="1849968"/>
    <lineage>
        <taxon>Bacteria</taxon>
        <taxon>Pseudomonadati</taxon>
        <taxon>Bacteroidota</taxon>
        <taxon>Flavobacteriia</taxon>
        <taxon>Flavobacteriales</taxon>
        <taxon>Flavobacteriaceae</taxon>
        <taxon>Flavivirga</taxon>
    </lineage>
</organism>
<dbReference type="Pfam" id="PF05742">
    <property type="entry name" value="TANGO2"/>
    <property type="match status" value="1"/>
</dbReference>